<dbReference type="EMBL" id="JYDT01000173">
    <property type="protein sequence ID" value="KRY82479.1"/>
    <property type="molecule type" value="Genomic_DNA"/>
</dbReference>
<sequence>MYKPRVMIHLFLAINKDIVDKSISTYSVACEPFKRTSKKKSMWLYKPKSIYIIWQIPWIIFKLFTIIFLSNSTLS</sequence>
<evidence type="ECO:0000256" key="1">
    <source>
        <dbReference type="SAM" id="Phobius"/>
    </source>
</evidence>
<dbReference type="AlphaFoldDB" id="A0A0V1F9S1"/>
<protein>
    <submittedName>
        <fullName evidence="2">Uncharacterized protein</fullName>
    </submittedName>
</protein>
<proteinExistence type="predicted"/>
<gene>
    <name evidence="2" type="ORF">T4D_1802</name>
</gene>
<name>A0A0V1F9S1_TRIPS</name>
<keyword evidence="1" id="KW-0472">Membrane</keyword>
<evidence type="ECO:0000313" key="3">
    <source>
        <dbReference type="Proteomes" id="UP000054995"/>
    </source>
</evidence>
<keyword evidence="1" id="KW-0812">Transmembrane</keyword>
<feature type="transmembrane region" description="Helical" evidence="1">
    <location>
        <begin position="49"/>
        <end position="69"/>
    </location>
</feature>
<evidence type="ECO:0000313" key="2">
    <source>
        <dbReference type="EMBL" id="KRY82479.1"/>
    </source>
</evidence>
<reference evidence="2 3" key="1">
    <citation type="submission" date="2015-01" db="EMBL/GenBank/DDBJ databases">
        <title>Evolution of Trichinella species and genotypes.</title>
        <authorList>
            <person name="Korhonen P.K."/>
            <person name="Edoardo P."/>
            <person name="Giuseppe L.R."/>
            <person name="Gasser R.B."/>
        </authorList>
    </citation>
    <scope>NUCLEOTIDE SEQUENCE [LARGE SCALE GENOMIC DNA]</scope>
    <source>
        <strain evidence="2">ISS470</strain>
    </source>
</reference>
<keyword evidence="1" id="KW-1133">Transmembrane helix</keyword>
<organism evidence="2 3">
    <name type="scientific">Trichinella pseudospiralis</name>
    <name type="common">Parasitic roundworm</name>
    <dbReference type="NCBI Taxonomy" id="6337"/>
    <lineage>
        <taxon>Eukaryota</taxon>
        <taxon>Metazoa</taxon>
        <taxon>Ecdysozoa</taxon>
        <taxon>Nematoda</taxon>
        <taxon>Enoplea</taxon>
        <taxon>Dorylaimia</taxon>
        <taxon>Trichinellida</taxon>
        <taxon>Trichinellidae</taxon>
        <taxon>Trichinella</taxon>
    </lineage>
</organism>
<comment type="caution">
    <text evidence="2">The sequence shown here is derived from an EMBL/GenBank/DDBJ whole genome shotgun (WGS) entry which is preliminary data.</text>
</comment>
<accession>A0A0V1F9S1</accession>
<dbReference type="Proteomes" id="UP000054995">
    <property type="component" value="Unassembled WGS sequence"/>
</dbReference>
<keyword evidence="3" id="KW-1185">Reference proteome</keyword>